<organism evidence="2 3">
    <name type="scientific">Kibdelosporangium persicum</name>
    <dbReference type="NCBI Taxonomy" id="2698649"/>
    <lineage>
        <taxon>Bacteria</taxon>
        <taxon>Bacillati</taxon>
        <taxon>Actinomycetota</taxon>
        <taxon>Actinomycetes</taxon>
        <taxon>Pseudonocardiales</taxon>
        <taxon>Pseudonocardiaceae</taxon>
        <taxon>Kibdelosporangium</taxon>
    </lineage>
</organism>
<sequence length="116" mass="12337">MNAPTEVKVSLGVFGVGAVLFVVVALLWDAQNLRFPIGTGIVAVAVCVGLFVRLRFVRVVTIAVAGLFALAHLLIALSDGAPWWVRAASGLLTAGYLYTAVLVNTEPARDYLEQPK</sequence>
<dbReference type="Proteomes" id="UP000763557">
    <property type="component" value="Unassembled WGS sequence"/>
</dbReference>
<comment type="caution">
    <text evidence="2">The sequence shown here is derived from an EMBL/GenBank/DDBJ whole genome shotgun (WGS) entry which is preliminary data.</text>
</comment>
<reference evidence="2 3" key="1">
    <citation type="submission" date="2020-01" db="EMBL/GenBank/DDBJ databases">
        <title>Kibdelosporangium persica a novel Actinomycetes from a hot desert in Iran.</title>
        <authorList>
            <person name="Safaei N."/>
            <person name="Zaburannyi N."/>
            <person name="Mueller R."/>
            <person name="Wink J."/>
        </authorList>
    </citation>
    <scope>NUCLEOTIDE SEQUENCE [LARGE SCALE GENOMIC DNA]</scope>
    <source>
        <strain evidence="2 3">4NS15</strain>
    </source>
</reference>
<accession>A0ABX2EWX8</accession>
<feature type="transmembrane region" description="Helical" evidence="1">
    <location>
        <begin position="7"/>
        <end position="28"/>
    </location>
</feature>
<evidence type="ECO:0000256" key="1">
    <source>
        <dbReference type="SAM" id="Phobius"/>
    </source>
</evidence>
<keyword evidence="3" id="KW-1185">Reference proteome</keyword>
<dbReference type="EMBL" id="JAAATY010000001">
    <property type="protein sequence ID" value="NRN63489.1"/>
    <property type="molecule type" value="Genomic_DNA"/>
</dbReference>
<feature type="transmembrane region" description="Helical" evidence="1">
    <location>
        <begin position="59"/>
        <end position="77"/>
    </location>
</feature>
<protein>
    <submittedName>
        <fullName evidence="2">Uncharacterized protein</fullName>
    </submittedName>
</protein>
<proteinExistence type="predicted"/>
<feature type="transmembrane region" description="Helical" evidence="1">
    <location>
        <begin position="34"/>
        <end position="52"/>
    </location>
</feature>
<name>A0ABX2EWX8_9PSEU</name>
<keyword evidence="1" id="KW-0472">Membrane</keyword>
<keyword evidence="1" id="KW-0812">Transmembrane</keyword>
<dbReference type="RefSeq" id="WP_173124238.1">
    <property type="nucleotide sequence ID" value="NZ_CBCSGW010000008.1"/>
</dbReference>
<keyword evidence="1" id="KW-1133">Transmembrane helix</keyword>
<evidence type="ECO:0000313" key="2">
    <source>
        <dbReference type="EMBL" id="NRN63489.1"/>
    </source>
</evidence>
<gene>
    <name evidence="2" type="ORF">GC106_6900</name>
</gene>
<feature type="transmembrane region" description="Helical" evidence="1">
    <location>
        <begin position="83"/>
        <end position="103"/>
    </location>
</feature>
<evidence type="ECO:0000313" key="3">
    <source>
        <dbReference type="Proteomes" id="UP000763557"/>
    </source>
</evidence>